<keyword evidence="3" id="KW-1185">Reference proteome</keyword>
<dbReference type="EMBL" id="UZAF01018093">
    <property type="protein sequence ID" value="VDO47935.1"/>
    <property type="molecule type" value="Genomic_DNA"/>
</dbReference>
<feature type="domain" description="CIP2A N-terminal" evidence="1">
    <location>
        <begin position="140"/>
        <end position="320"/>
    </location>
</feature>
<dbReference type="STRING" id="6290.A0A0N4WP68"/>
<evidence type="ECO:0000313" key="3">
    <source>
        <dbReference type="Proteomes" id="UP000268014"/>
    </source>
</evidence>
<evidence type="ECO:0000313" key="2">
    <source>
        <dbReference type="EMBL" id="VDO47935.1"/>
    </source>
</evidence>
<organism evidence="4">
    <name type="scientific">Haemonchus placei</name>
    <name type="common">Barber's pole worm</name>
    <dbReference type="NCBI Taxonomy" id="6290"/>
    <lineage>
        <taxon>Eukaryota</taxon>
        <taxon>Metazoa</taxon>
        <taxon>Ecdysozoa</taxon>
        <taxon>Nematoda</taxon>
        <taxon>Chromadorea</taxon>
        <taxon>Rhabditida</taxon>
        <taxon>Rhabditina</taxon>
        <taxon>Rhabditomorpha</taxon>
        <taxon>Strongyloidea</taxon>
        <taxon>Trichostrongylidae</taxon>
        <taxon>Haemonchus</taxon>
    </lineage>
</organism>
<reference evidence="4" key="1">
    <citation type="submission" date="2017-02" db="UniProtKB">
        <authorList>
            <consortium name="WormBaseParasite"/>
        </authorList>
    </citation>
    <scope>IDENTIFICATION</scope>
</reference>
<dbReference type="InterPro" id="IPR042510">
    <property type="entry name" value="CIP2A"/>
</dbReference>
<dbReference type="AlphaFoldDB" id="A0A0N4WP68"/>
<accession>A0A0N4WP68</accession>
<evidence type="ECO:0000259" key="1">
    <source>
        <dbReference type="Pfam" id="PF21044"/>
    </source>
</evidence>
<dbReference type="PANTHER" id="PTHR23161:SF2">
    <property type="entry name" value="PROTEIN CIP2A"/>
    <property type="match status" value="1"/>
</dbReference>
<evidence type="ECO:0000313" key="4">
    <source>
        <dbReference type="WBParaSite" id="HPLM_0001313901-mRNA-1"/>
    </source>
</evidence>
<dbReference type="Proteomes" id="UP000268014">
    <property type="component" value="Unassembled WGS sequence"/>
</dbReference>
<sequence length="542" mass="61154">MEGALSRAVAAAARYAADSSIENTVLFEECLKTLIRHLDGVEVIGRLSLSNQFLHELLGYSPHILAANTSSAPTRSKLLRLLFSLALYNVRIRRHLSGDLHLCGPIFECLKMSLKEQLGPQNLIDILRLLQVIFSYISNFLFTSTRNDEMEWMPYCIAILCNLARRSKSVCCRIKKSSSYKAFSRRVIKLLSHDSRIVVVSSLVLVGYLEEKVRDMVYCPQNIHETFQCVFNVLIMGDSECLMTRHVASDLLRRLVVSETQTVSSVPVITSTGKDVMNYPFFNRCIQQTAELLITLDPRLEETLKVYEVLLAFCSLPQLCSPVCSAVLGCLATEARLTTPLLAIAATVSIPIENAVQPEISLKALRLLTFLVKVITYFHNLRTRNLSFGMVRLFISLTTFSFVYQCRRITEVCSADEDLRNGLLEVTTAALCNPFGVLWEEVHGVAVVLELLRLLAALKDFSKLHKDQYWRSLKDPRLVSFLAYALSYGDHEMVHNALVIYTHCSQLQAFPSRWLVLMFKSVTGIIFQFLSVQNFPAVLSIC</sequence>
<dbReference type="WBParaSite" id="HPLM_0001313901-mRNA-1">
    <property type="protein sequence ID" value="HPLM_0001313901-mRNA-1"/>
    <property type="gene ID" value="HPLM_0001313901"/>
</dbReference>
<dbReference type="PANTHER" id="PTHR23161">
    <property type="entry name" value="PROTEIN CIP2A"/>
    <property type="match status" value="1"/>
</dbReference>
<gene>
    <name evidence="2" type="ORF">HPLM_LOCUS13131</name>
</gene>
<dbReference type="InterPro" id="IPR048701">
    <property type="entry name" value="CIP2A_N"/>
</dbReference>
<dbReference type="OMA" id="SHRTERI"/>
<protein>
    <submittedName>
        <fullName evidence="4">Non-specific serine/threonine protein kinase</fullName>
    </submittedName>
</protein>
<proteinExistence type="predicted"/>
<reference evidence="2 3" key="2">
    <citation type="submission" date="2018-11" db="EMBL/GenBank/DDBJ databases">
        <authorList>
            <consortium name="Pathogen Informatics"/>
        </authorList>
    </citation>
    <scope>NUCLEOTIDE SEQUENCE [LARGE SCALE GENOMIC DNA]</scope>
    <source>
        <strain evidence="2 3">MHpl1</strain>
    </source>
</reference>
<dbReference type="Pfam" id="PF21044">
    <property type="entry name" value="CIP2A_N"/>
    <property type="match status" value="1"/>
</dbReference>
<dbReference type="OrthoDB" id="73401at2759"/>
<name>A0A0N4WP68_HAEPC</name>